<evidence type="ECO:0000313" key="1">
    <source>
        <dbReference type="EMBL" id="TFV96697.1"/>
    </source>
</evidence>
<dbReference type="EMBL" id="SPQZ01000004">
    <property type="protein sequence ID" value="TFV96697.1"/>
    <property type="molecule type" value="Genomic_DNA"/>
</dbReference>
<comment type="caution">
    <text evidence="1">The sequence shown here is derived from an EMBL/GenBank/DDBJ whole genome shotgun (WGS) entry which is preliminary data.</text>
</comment>
<dbReference type="Proteomes" id="UP000298127">
    <property type="component" value="Unassembled WGS sequence"/>
</dbReference>
<dbReference type="RefSeq" id="WP_135120668.1">
    <property type="nucleotide sequence ID" value="NZ_SPQZ01000004.1"/>
</dbReference>
<organism evidence="1 2">
    <name type="scientific">Orlajensenia leifsoniae</name>
    <dbReference type="NCBI Taxonomy" id="2561933"/>
    <lineage>
        <taxon>Bacteria</taxon>
        <taxon>Bacillati</taxon>
        <taxon>Actinomycetota</taxon>
        <taxon>Actinomycetes</taxon>
        <taxon>Micrococcales</taxon>
        <taxon>Microbacteriaceae</taxon>
        <taxon>Orlajensenia</taxon>
    </lineage>
</organism>
<gene>
    <name evidence="1" type="ORF">E4M00_11455</name>
</gene>
<sequence length="125" mass="12962">MVSIIQVIPDLVTSGLKDLLEGLSALPEPSELQSEGVSVGVASPFRTELAETAVVLKAATRSIIEELQAAEGAIRKTVAQLVQNDESIADDAKAFLNFLDAAVATELPPVTPVAPAGGGTRNKIQ</sequence>
<evidence type="ECO:0000313" key="2">
    <source>
        <dbReference type="Proteomes" id="UP000298127"/>
    </source>
</evidence>
<protein>
    <submittedName>
        <fullName evidence="1">Uncharacterized protein</fullName>
    </submittedName>
</protein>
<keyword evidence="2" id="KW-1185">Reference proteome</keyword>
<name>A0A4Y9QWV3_9MICO</name>
<accession>A0A4Y9QWV3</accession>
<proteinExistence type="predicted"/>
<dbReference type="AlphaFoldDB" id="A0A4Y9QWV3"/>
<reference evidence="1 2" key="1">
    <citation type="journal article" date="2018" name="J. Microbiol.">
        <title>Leifsonia flava sp. nov., a novel actinobacterium isolated from the rhizosphere of Aquilegia viridiflora.</title>
        <authorList>
            <person name="Cai Y."/>
            <person name="Tao W.Z."/>
            <person name="Ma Y.J."/>
            <person name="Cheng J."/>
            <person name="Zhang M.Y."/>
            <person name="Zhang Y.X."/>
        </authorList>
    </citation>
    <scope>NUCLEOTIDE SEQUENCE [LARGE SCALE GENOMIC DNA]</scope>
    <source>
        <strain evidence="1 2">SYP-B2174</strain>
    </source>
</reference>